<name>A0A963YY99_9PROT</name>
<evidence type="ECO:0000313" key="1">
    <source>
        <dbReference type="EMBL" id="MCB8878438.1"/>
    </source>
</evidence>
<dbReference type="RefSeq" id="WP_227324081.1">
    <property type="nucleotide sequence ID" value="NZ_JAESVB010000036.1"/>
</dbReference>
<protein>
    <submittedName>
        <fullName evidence="1">Uncharacterized protein</fullName>
    </submittedName>
</protein>
<reference evidence="1" key="1">
    <citation type="journal article" date="2021" name="Microorganisms">
        <title>Acidisoma silvae sp. nov. and Acidisomacellulosilytica sp. nov., Two Acidophilic Bacteria Isolated from Decaying Wood, Hydrolyzing Cellulose and Producing Poly-3-hydroxybutyrate.</title>
        <authorList>
            <person name="Mieszkin S."/>
            <person name="Pouder E."/>
            <person name="Uroz S."/>
            <person name="Simon-Colin C."/>
            <person name="Alain K."/>
        </authorList>
    </citation>
    <scope>NUCLEOTIDE SEQUENCE</scope>
    <source>
        <strain evidence="1">HW T2.11</strain>
    </source>
</reference>
<accession>A0A963YY99</accession>
<comment type="caution">
    <text evidence="1">The sequence shown here is derived from an EMBL/GenBank/DDBJ whole genome shotgun (WGS) entry which is preliminary data.</text>
</comment>
<dbReference type="Gene3D" id="1.10.1220.10">
    <property type="entry name" value="Met repressor-like"/>
    <property type="match status" value="1"/>
</dbReference>
<organism evidence="1 2">
    <name type="scientific">Acidisoma silvae</name>
    <dbReference type="NCBI Taxonomy" id="2802396"/>
    <lineage>
        <taxon>Bacteria</taxon>
        <taxon>Pseudomonadati</taxon>
        <taxon>Pseudomonadota</taxon>
        <taxon>Alphaproteobacteria</taxon>
        <taxon>Acetobacterales</taxon>
        <taxon>Acidocellaceae</taxon>
        <taxon>Acidisoma</taxon>
    </lineage>
</organism>
<keyword evidence="2" id="KW-1185">Reference proteome</keyword>
<dbReference type="Proteomes" id="UP000708298">
    <property type="component" value="Unassembled WGS sequence"/>
</dbReference>
<sequence>MSTKRAGFSMPTRPAPTPEEIAKADAFVAGAGGSTPAPEEAATVAPPPEAVAETQNPAKATSVTAAPAPKTARLTIDLPDDLHHRFKLACTAKRTKMVIEVTKFIESWTQKNS</sequence>
<dbReference type="AlphaFoldDB" id="A0A963YY99"/>
<dbReference type="InterPro" id="IPR010985">
    <property type="entry name" value="Ribbon_hlx_hlx"/>
</dbReference>
<dbReference type="GO" id="GO:0006355">
    <property type="term" value="P:regulation of DNA-templated transcription"/>
    <property type="evidence" value="ECO:0007669"/>
    <property type="project" value="InterPro"/>
</dbReference>
<dbReference type="SUPFAM" id="SSF47598">
    <property type="entry name" value="Ribbon-helix-helix"/>
    <property type="match status" value="1"/>
</dbReference>
<gene>
    <name evidence="1" type="ORF">ASILVAE211_24900</name>
</gene>
<proteinExistence type="predicted"/>
<dbReference type="EMBL" id="JAESVB010000036">
    <property type="protein sequence ID" value="MCB8878438.1"/>
    <property type="molecule type" value="Genomic_DNA"/>
</dbReference>
<dbReference type="InterPro" id="IPR013321">
    <property type="entry name" value="Arc_rbn_hlx_hlx"/>
</dbReference>
<reference evidence="1" key="2">
    <citation type="submission" date="2021-01" db="EMBL/GenBank/DDBJ databases">
        <authorList>
            <person name="Mieszkin S."/>
            <person name="Pouder E."/>
            <person name="Alain K."/>
        </authorList>
    </citation>
    <scope>NUCLEOTIDE SEQUENCE</scope>
    <source>
        <strain evidence="1">HW T2.11</strain>
    </source>
</reference>
<evidence type="ECO:0000313" key="2">
    <source>
        <dbReference type="Proteomes" id="UP000708298"/>
    </source>
</evidence>